<comment type="caution">
    <text evidence="2">The sequence shown here is derived from an EMBL/GenBank/DDBJ whole genome shotgun (WGS) entry which is preliminary data.</text>
</comment>
<proteinExistence type="predicted"/>
<evidence type="ECO:0008006" key="4">
    <source>
        <dbReference type="Google" id="ProtNLM"/>
    </source>
</evidence>
<protein>
    <recommendedName>
        <fullName evidence="4">Lipoprotein</fullName>
    </recommendedName>
</protein>
<keyword evidence="1" id="KW-0732">Signal</keyword>
<evidence type="ECO:0000256" key="1">
    <source>
        <dbReference type="SAM" id="SignalP"/>
    </source>
</evidence>
<dbReference type="AlphaFoldDB" id="A0A2W7ILP5"/>
<organism evidence="2 3">
    <name type="scientific">Humitalea rosea</name>
    <dbReference type="NCBI Taxonomy" id="990373"/>
    <lineage>
        <taxon>Bacteria</taxon>
        <taxon>Pseudomonadati</taxon>
        <taxon>Pseudomonadota</taxon>
        <taxon>Alphaproteobacteria</taxon>
        <taxon>Acetobacterales</taxon>
        <taxon>Roseomonadaceae</taxon>
        <taxon>Humitalea</taxon>
    </lineage>
</organism>
<dbReference type="Proteomes" id="UP000249688">
    <property type="component" value="Unassembled WGS sequence"/>
</dbReference>
<gene>
    <name evidence="2" type="ORF">C8P66_10615</name>
</gene>
<keyword evidence="3" id="KW-1185">Reference proteome</keyword>
<dbReference type="EMBL" id="QKYU01000006">
    <property type="protein sequence ID" value="PZW48012.1"/>
    <property type="molecule type" value="Genomic_DNA"/>
</dbReference>
<accession>A0A2W7ILP5</accession>
<name>A0A2W7ILP5_9PROT</name>
<evidence type="ECO:0000313" key="3">
    <source>
        <dbReference type="Proteomes" id="UP000249688"/>
    </source>
</evidence>
<evidence type="ECO:0000313" key="2">
    <source>
        <dbReference type="EMBL" id="PZW48012.1"/>
    </source>
</evidence>
<feature type="chain" id="PRO_5016164694" description="Lipoprotein" evidence="1">
    <location>
        <begin position="26"/>
        <end position="111"/>
    </location>
</feature>
<dbReference type="PROSITE" id="PS51257">
    <property type="entry name" value="PROKAR_LIPOPROTEIN"/>
    <property type="match status" value="1"/>
</dbReference>
<feature type="signal peptide" evidence="1">
    <location>
        <begin position="1"/>
        <end position="25"/>
    </location>
</feature>
<sequence length="111" mass="11648">MTLRAASFGLISLLTLGGCVGSSPAAVLEPGVFGITSRGGTQRAMVERGVAAANRHCAADDRMMAPIRTEIGDDRYIIAFRCLPPGDPILSSRGIVPLPREERARDAAAGR</sequence>
<dbReference type="RefSeq" id="WP_146422739.1">
    <property type="nucleotide sequence ID" value="NZ_QKYU01000006.1"/>
</dbReference>
<reference evidence="2 3" key="1">
    <citation type="submission" date="2018-06" db="EMBL/GenBank/DDBJ databases">
        <title>Genomic Encyclopedia of Archaeal and Bacterial Type Strains, Phase II (KMG-II): from individual species to whole genera.</title>
        <authorList>
            <person name="Goeker M."/>
        </authorList>
    </citation>
    <scope>NUCLEOTIDE SEQUENCE [LARGE SCALE GENOMIC DNA]</scope>
    <source>
        <strain evidence="2 3">DSM 24525</strain>
    </source>
</reference>